<sequence length="256" mass="29492">MKVVILAGGYGTRISEESMFKPKPMIEIGEYPILHHIMRYYSHYGFNEFIICCGYKANIIKEYFSNYFLHTSDVTFDFRYSGNMSVHRNIAEPWRVTIIDTGLYTQTGGRIKRICKYTENKPFLLTYGDGLSNVDLNDLVEFHKQHNAIVTLTAVQPSGRFGAIDVDSSGIVTSFREKPKGDMGWVNGGFFVCQPDVFDYIDGDDSIWEHDPLEKISSTGRLMAYKHHGFWSPMDTVRDKFYLEELWKNGTAPWKL</sequence>
<dbReference type="Pfam" id="PF00483">
    <property type="entry name" value="NTP_transferase"/>
    <property type="match status" value="1"/>
</dbReference>
<evidence type="ECO:0000313" key="2">
    <source>
        <dbReference type="EMBL" id="RCX16882.1"/>
    </source>
</evidence>
<dbReference type="EMBL" id="QPJT01000009">
    <property type="protein sequence ID" value="RCX16882.1"/>
    <property type="molecule type" value="Genomic_DNA"/>
</dbReference>
<dbReference type="InterPro" id="IPR005835">
    <property type="entry name" value="NTP_transferase_dom"/>
</dbReference>
<dbReference type="InterPro" id="IPR029044">
    <property type="entry name" value="Nucleotide-diphossugar_trans"/>
</dbReference>
<dbReference type="PANTHER" id="PTHR47183">
    <property type="entry name" value="GLUCOSE-1-PHOSPHATE CYTIDYLYLTRANSFERASE-RELATED"/>
    <property type="match status" value="1"/>
</dbReference>
<evidence type="ECO:0000259" key="1">
    <source>
        <dbReference type="Pfam" id="PF00483"/>
    </source>
</evidence>
<dbReference type="NCBIfam" id="TIGR02623">
    <property type="entry name" value="G1P_cyt_trans"/>
    <property type="match status" value="1"/>
</dbReference>
<keyword evidence="2" id="KW-0548">Nucleotidyltransferase</keyword>
<organism evidence="2 3">
    <name type="scientific">Anaerobacterium chartisolvens</name>
    <dbReference type="NCBI Taxonomy" id="1297424"/>
    <lineage>
        <taxon>Bacteria</taxon>
        <taxon>Bacillati</taxon>
        <taxon>Bacillota</taxon>
        <taxon>Clostridia</taxon>
        <taxon>Eubacteriales</taxon>
        <taxon>Oscillospiraceae</taxon>
        <taxon>Anaerobacterium</taxon>
    </lineage>
</organism>
<dbReference type="CDD" id="cd02524">
    <property type="entry name" value="G1P_cytidylyltransferase"/>
    <property type="match status" value="1"/>
</dbReference>
<dbReference type="RefSeq" id="WP_114297610.1">
    <property type="nucleotide sequence ID" value="NZ_QPJT01000009.1"/>
</dbReference>
<dbReference type="SUPFAM" id="SSF53448">
    <property type="entry name" value="Nucleotide-diphospho-sugar transferases"/>
    <property type="match status" value="1"/>
</dbReference>
<comment type="caution">
    <text evidence="2">The sequence shown here is derived from an EMBL/GenBank/DDBJ whole genome shotgun (WGS) entry which is preliminary data.</text>
</comment>
<dbReference type="PANTHER" id="PTHR47183:SF1">
    <property type="entry name" value="GLUCOSE-1-PHOSPHATE CYTIDYLYLTRANSFERASE"/>
    <property type="match status" value="1"/>
</dbReference>
<reference evidence="2 3" key="1">
    <citation type="submission" date="2018-07" db="EMBL/GenBank/DDBJ databases">
        <title>Genomic Encyclopedia of Type Strains, Phase IV (KMG-IV): sequencing the most valuable type-strain genomes for metagenomic binning, comparative biology and taxonomic classification.</title>
        <authorList>
            <person name="Goeker M."/>
        </authorList>
    </citation>
    <scope>NUCLEOTIDE SEQUENCE [LARGE SCALE GENOMIC DNA]</scope>
    <source>
        <strain evidence="2 3">DSM 27016</strain>
    </source>
</reference>
<accession>A0A369B5U0</accession>
<dbReference type="AlphaFoldDB" id="A0A369B5U0"/>
<dbReference type="Gene3D" id="3.90.550.10">
    <property type="entry name" value="Spore Coat Polysaccharide Biosynthesis Protein SpsA, Chain A"/>
    <property type="match status" value="1"/>
</dbReference>
<dbReference type="OrthoDB" id="9801899at2"/>
<gene>
    <name evidence="2" type="ORF">DFR58_109109</name>
</gene>
<keyword evidence="3" id="KW-1185">Reference proteome</keyword>
<dbReference type="InterPro" id="IPR013446">
    <property type="entry name" value="G1P_cyt_trans-like"/>
</dbReference>
<name>A0A369B5U0_9FIRM</name>
<dbReference type="GO" id="GO:0009243">
    <property type="term" value="P:O antigen biosynthetic process"/>
    <property type="evidence" value="ECO:0007669"/>
    <property type="project" value="InterPro"/>
</dbReference>
<keyword evidence="2" id="KW-0808">Transferase</keyword>
<feature type="domain" description="Nucleotidyl transferase" evidence="1">
    <location>
        <begin position="2"/>
        <end position="206"/>
    </location>
</feature>
<protein>
    <submittedName>
        <fullName evidence="2">Glucose-1-phosphate cytidylyltransferase</fullName>
    </submittedName>
</protein>
<dbReference type="Proteomes" id="UP000253034">
    <property type="component" value="Unassembled WGS sequence"/>
</dbReference>
<dbReference type="GO" id="GO:0047343">
    <property type="term" value="F:glucose-1-phosphate cytidylyltransferase activity"/>
    <property type="evidence" value="ECO:0007669"/>
    <property type="project" value="InterPro"/>
</dbReference>
<proteinExistence type="predicted"/>
<evidence type="ECO:0000313" key="3">
    <source>
        <dbReference type="Proteomes" id="UP000253034"/>
    </source>
</evidence>
<dbReference type="InterPro" id="IPR046981">
    <property type="entry name" value="G1P_cyt_trans"/>
</dbReference>